<keyword evidence="2" id="KW-1185">Reference proteome</keyword>
<sequence>MEKSQVVLGGCNPALQDKCLQITGFKESTFPLKYLGVPITASRLTKIECDALVQKILAKIHIWSTRNFSFAGRAMLINTVLFEMFNHWASIFILPKEVTERLTRDKTYGGLGIEDLEAWNKALIAKLAWAIEKKKDVLWIKWVHESLCGAADEDANHLFYGCTFALEVWRGLSAWWPRLTILAGQQPLKTLLKIKGSKPASQITFTIFAPGIYSIWRARNNAIFQKQIIPLKQIIQGVKEDVK</sequence>
<gene>
    <name evidence="1" type="ORF">Cgig2_025976</name>
</gene>
<reference evidence="1" key="1">
    <citation type="submission" date="2022-04" db="EMBL/GenBank/DDBJ databases">
        <title>Carnegiea gigantea Genome sequencing and assembly v2.</title>
        <authorList>
            <person name="Copetti D."/>
            <person name="Sanderson M.J."/>
            <person name="Burquez A."/>
            <person name="Wojciechowski M.F."/>
        </authorList>
    </citation>
    <scope>NUCLEOTIDE SEQUENCE</scope>
    <source>
        <strain evidence="1">SGP5-SGP5p</strain>
        <tissue evidence="1">Aerial part</tissue>
    </source>
</reference>
<evidence type="ECO:0000313" key="2">
    <source>
        <dbReference type="Proteomes" id="UP001153076"/>
    </source>
</evidence>
<dbReference type="AlphaFoldDB" id="A0A9Q1GMJ1"/>
<proteinExistence type="predicted"/>
<comment type="caution">
    <text evidence="1">The sequence shown here is derived from an EMBL/GenBank/DDBJ whole genome shotgun (WGS) entry which is preliminary data.</text>
</comment>
<evidence type="ECO:0000313" key="1">
    <source>
        <dbReference type="EMBL" id="KAJ8421921.1"/>
    </source>
</evidence>
<dbReference type="Proteomes" id="UP001153076">
    <property type="component" value="Unassembled WGS sequence"/>
</dbReference>
<dbReference type="PANTHER" id="PTHR33116">
    <property type="entry name" value="REVERSE TRANSCRIPTASE ZINC-BINDING DOMAIN-CONTAINING PROTEIN-RELATED-RELATED"/>
    <property type="match status" value="1"/>
</dbReference>
<evidence type="ECO:0008006" key="3">
    <source>
        <dbReference type="Google" id="ProtNLM"/>
    </source>
</evidence>
<name>A0A9Q1GMJ1_9CARY</name>
<protein>
    <recommendedName>
        <fullName evidence="3">Reverse transcriptase zinc-binding domain-containing protein</fullName>
    </recommendedName>
</protein>
<dbReference type="EMBL" id="JAKOGI010002474">
    <property type="protein sequence ID" value="KAJ8421921.1"/>
    <property type="molecule type" value="Genomic_DNA"/>
</dbReference>
<organism evidence="1 2">
    <name type="scientific">Carnegiea gigantea</name>
    <dbReference type="NCBI Taxonomy" id="171969"/>
    <lineage>
        <taxon>Eukaryota</taxon>
        <taxon>Viridiplantae</taxon>
        <taxon>Streptophyta</taxon>
        <taxon>Embryophyta</taxon>
        <taxon>Tracheophyta</taxon>
        <taxon>Spermatophyta</taxon>
        <taxon>Magnoliopsida</taxon>
        <taxon>eudicotyledons</taxon>
        <taxon>Gunneridae</taxon>
        <taxon>Pentapetalae</taxon>
        <taxon>Caryophyllales</taxon>
        <taxon>Cactineae</taxon>
        <taxon>Cactaceae</taxon>
        <taxon>Cactoideae</taxon>
        <taxon>Echinocereeae</taxon>
        <taxon>Carnegiea</taxon>
    </lineage>
</organism>
<dbReference type="OrthoDB" id="1751077at2759"/>
<accession>A0A9Q1GMJ1</accession>
<dbReference type="PANTHER" id="PTHR33116:SF84">
    <property type="entry name" value="RNA-DIRECTED DNA POLYMERASE"/>
    <property type="match status" value="1"/>
</dbReference>